<dbReference type="Proteomes" id="UP000499080">
    <property type="component" value="Unassembled WGS sequence"/>
</dbReference>
<dbReference type="Gene3D" id="2.30.30.40">
    <property type="entry name" value="SH3 Domains"/>
    <property type="match status" value="1"/>
</dbReference>
<sequence length="197" mass="22046">MKFGGPCTIVVDFYQILDEIRLRKACLSDRVTCGIDVYVAIMDFKPMGSDEEAVAMKEGQRVEVIDASKPRRCLFLNVVGGFARNVSISLAPPKRPIKFLCQLEGGEECLCNDDAVLESYPSLHLIPSFYILQLPKAAQKSLPSDERNTRWKKIIKISKSQLWEFLWDLSIISDTLKEGNLVLSSKSPGTTMLESIA</sequence>
<comment type="caution">
    <text evidence="1">The sequence shown here is derived from an EMBL/GenBank/DDBJ whole genome shotgun (WGS) entry which is preliminary data.</text>
</comment>
<evidence type="ECO:0000313" key="1">
    <source>
        <dbReference type="EMBL" id="GBM71416.1"/>
    </source>
</evidence>
<proteinExistence type="predicted"/>
<name>A0A4Y2I2L9_ARAVE</name>
<organism evidence="1 2">
    <name type="scientific">Araneus ventricosus</name>
    <name type="common">Orbweaver spider</name>
    <name type="synonym">Epeira ventricosa</name>
    <dbReference type="NCBI Taxonomy" id="182803"/>
    <lineage>
        <taxon>Eukaryota</taxon>
        <taxon>Metazoa</taxon>
        <taxon>Ecdysozoa</taxon>
        <taxon>Arthropoda</taxon>
        <taxon>Chelicerata</taxon>
        <taxon>Arachnida</taxon>
        <taxon>Araneae</taxon>
        <taxon>Araneomorphae</taxon>
        <taxon>Entelegynae</taxon>
        <taxon>Araneoidea</taxon>
        <taxon>Araneidae</taxon>
        <taxon>Araneus</taxon>
    </lineage>
</organism>
<gene>
    <name evidence="1" type="ORF">AVEN_208128_1</name>
</gene>
<evidence type="ECO:0000313" key="2">
    <source>
        <dbReference type="Proteomes" id="UP000499080"/>
    </source>
</evidence>
<keyword evidence="2" id="KW-1185">Reference proteome</keyword>
<dbReference type="AlphaFoldDB" id="A0A4Y2I2L9"/>
<accession>A0A4Y2I2L9</accession>
<reference evidence="1 2" key="1">
    <citation type="journal article" date="2019" name="Sci. Rep.">
        <title>Orb-weaving spider Araneus ventricosus genome elucidates the spidroin gene catalogue.</title>
        <authorList>
            <person name="Kono N."/>
            <person name="Nakamura H."/>
            <person name="Ohtoshi R."/>
            <person name="Moran D.A.P."/>
            <person name="Shinohara A."/>
            <person name="Yoshida Y."/>
            <person name="Fujiwara M."/>
            <person name="Mori M."/>
            <person name="Tomita M."/>
            <person name="Arakawa K."/>
        </authorList>
    </citation>
    <scope>NUCLEOTIDE SEQUENCE [LARGE SCALE GENOMIC DNA]</scope>
</reference>
<protein>
    <submittedName>
        <fullName evidence="1">Uncharacterized protein</fullName>
    </submittedName>
</protein>
<dbReference type="EMBL" id="BGPR01002311">
    <property type="protein sequence ID" value="GBM71416.1"/>
    <property type="molecule type" value="Genomic_DNA"/>
</dbReference>
<dbReference type="OrthoDB" id="7779893at2759"/>